<dbReference type="EC" id="1.3.1.-" evidence="12"/>
<reference evidence="16 17" key="1">
    <citation type="submission" date="2017-08" db="EMBL/GenBank/DDBJ databases">
        <title>Infants hospitalized years apart are colonized by the same room-sourced microbial strains.</title>
        <authorList>
            <person name="Brooks B."/>
            <person name="Olm M.R."/>
            <person name="Firek B.A."/>
            <person name="Baker R."/>
            <person name="Thomas B.C."/>
            <person name="Morowitz M.J."/>
            <person name="Banfield J.F."/>
        </authorList>
    </citation>
    <scope>NUCLEOTIDE SEQUENCE [LARGE SCALE GENOMIC DNA]</scope>
    <source>
        <strain evidence="16">S2_006_000_R2_64</strain>
    </source>
</reference>
<feature type="domain" description="DUS-like FMN-binding" evidence="15">
    <location>
        <begin position="16"/>
        <end position="317"/>
    </location>
</feature>
<comment type="catalytic activity">
    <reaction evidence="10">
        <text>a 5,6-dihydrouridine in tRNA + NADP(+) = a uridine in tRNA + NADPH + H(+)</text>
        <dbReference type="Rhea" id="RHEA:23624"/>
        <dbReference type="Rhea" id="RHEA-COMP:13339"/>
        <dbReference type="Rhea" id="RHEA-COMP:13887"/>
        <dbReference type="ChEBI" id="CHEBI:15378"/>
        <dbReference type="ChEBI" id="CHEBI:57783"/>
        <dbReference type="ChEBI" id="CHEBI:58349"/>
        <dbReference type="ChEBI" id="CHEBI:65315"/>
        <dbReference type="ChEBI" id="CHEBI:74443"/>
    </reaction>
</comment>
<keyword evidence="8" id="KW-0694">RNA-binding</keyword>
<comment type="catalytic activity">
    <reaction evidence="11">
        <text>a 5,6-dihydrouridine in tRNA + NAD(+) = a uridine in tRNA + NADH + H(+)</text>
        <dbReference type="Rhea" id="RHEA:54452"/>
        <dbReference type="Rhea" id="RHEA-COMP:13339"/>
        <dbReference type="Rhea" id="RHEA-COMP:13887"/>
        <dbReference type="ChEBI" id="CHEBI:15378"/>
        <dbReference type="ChEBI" id="CHEBI:57540"/>
        <dbReference type="ChEBI" id="CHEBI:57945"/>
        <dbReference type="ChEBI" id="CHEBI:65315"/>
        <dbReference type="ChEBI" id="CHEBI:74443"/>
    </reaction>
</comment>
<comment type="cofactor">
    <cofactor evidence="1 12 14">
        <name>FMN</name>
        <dbReference type="ChEBI" id="CHEBI:58210"/>
    </cofactor>
</comment>
<evidence type="ECO:0000256" key="13">
    <source>
        <dbReference type="PIRSR" id="PIRSR006621-1"/>
    </source>
</evidence>
<dbReference type="GO" id="GO:0017150">
    <property type="term" value="F:tRNA dihydrouridine synthase activity"/>
    <property type="evidence" value="ECO:0007669"/>
    <property type="project" value="InterPro"/>
</dbReference>
<evidence type="ECO:0000256" key="7">
    <source>
        <dbReference type="ARBA" id="ARBA00022857"/>
    </source>
</evidence>
<feature type="binding site" evidence="14">
    <location>
        <position position="72"/>
    </location>
    <ligand>
        <name>FMN</name>
        <dbReference type="ChEBI" id="CHEBI:58210"/>
    </ligand>
</feature>
<sequence length="326" mass="35331">MGFALGSVQIEEPVFLAPMAGVTDSPFRRLVKSFGAGLVCSEMIASRPMVEQARRKKFSASDYNQEFPLVVQIAGCEADLMAEAAKINADRGAAIIDINFGCPVKKIVNGSGGSALMRDEKLATEIIEAVVRSVSIPVTVKMRLGWDDQTINAPSLAKKAEDIGVKMITVHGRTRCQLYNGSADWIKVGQVKDAVKIPVIVNGDIVSVPSAKEALRLSGADGVMIGRGAFGRPWLVSQIIAGLKGENAADPKLSELYDIIFSHYNAIIECHGNSGVGIARKHIGWYLRDLPASDKVRSEINALGSPEDVKHKLKEYFDQMTEKEYV</sequence>
<keyword evidence="5 12" id="KW-0288">FMN</keyword>
<evidence type="ECO:0000256" key="4">
    <source>
        <dbReference type="ARBA" id="ARBA00022630"/>
    </source>
</evidence>
<evidence type="ECO:0000256" key="5">
    <source>
        <dbReference type="ARBA" id="ARBA00022643"/>
    </source>
</evidence>
<dbReference type="CDD" id="cd02801">
    <property type="entry name" value="DUS_like_FMN"/>
    <property type="match status" value="1"/>
</dbReference>
<feature type="active site" description="Proton donor" evidence="13">
    <location>
        <position position="102"/>
    </location>
</feature>
<keyword evidence="3" id="KW-0820">tRNA-binding</keyword>
<dbReference type="SUPFAM" id="SSF51395">
    <property type="entry name" value="FMN-linked oxidoreductases"/>
    <property type="match status" value="1"/>
</dbReference>
<dbReference type="PANTHER" id="PTHR45846:SF1">
    <property type="entry name" value="TRNA-DIHYDROURIDINE(47) SYNTHASE [NAD(P)(+)]-LIKE"/>
    <property type="match status" value="1"/>
</dbReference>
<name>A0A2W5HUF2_9BACT</name>
<evidence type="ECO:0000256" key="3">
    <source>
        <dbReference type="ARBA" id="ARBA00022555"/>
    </source>
</evidence>
<dbReference type="AlphaFoldDB" id="A0A2W5HUF2"/>
<dbReference type="Gene3D" id="1.10.1200.80">
    <property type="entry name" value="Putative flavin oxidoreducatase, domain 2"/>
    <property type="match status" value="1"/>
</dbReference>
<keyword evidence="7" id="KW-0521">NADP</keyword>
<feature type="binding site" evidence="14">
    <location>
        <position position="171"/>
    </location>
    <ligand>
        <name>FMN</name>
        <dbReference type="ChEBI" id="CHEBI:58210"/>
    </ligand>
</feature>
<dbReference type="PANTHER" id="PTHR45846">
    <property type="entry name" value="TRNA-DIHYDROURIDINE(47) SYNTHASE [NAD(P)(+)]-LIKE"/>
    <property type="match status" value="1"/>
</dbReference>
<evidence type="ECO:0000256" key="14">
    <source>
        <dbReference type="PIRSR" id="PIRSR006621-2"/>
    </source>
</evidence>
<feature type="binding site" evidence="14">
    <location>
        <begin position="226"/>
        <end position="227"/>
    </location>
    <ligand>
        <name>FMN</name>
        <dbReference type="ChEBI" id="CHEBI:58210"/>
    </ligand>
</feature>
<dbReference type="GO" id="GO:0050660">
    <property type="term" value="F:flavin adenine dinucleotide binding"/>
    <property type="evidence" value="ECO:0007669"/>
    <property type="project" value="InterPro"/>
</dbReference>
<comment type="similarity">
    <text evidence="12">Belongs to the dus family.</text>
</comment>
<feature type="binding site" evidence="14">
    <location>
        <position position="141"/>
    </location>
    <ligand>
        <name>FMN</name>
        <dbReference type="ChEBI" id="CHEBI:58210"/>
    </ligand>
</feature>
<gene>
    <name evidence="16" type="ORF">DI586_00850</name>
</gene>
<comment type="function">
    <text evidence="2 12">Catalyzes the synthesis of 5,6-dihydrouridine (D), a modified base found in the D-loop of most tRNAs, via the reduction of the C5-C6 double bond in target uridines.</text>
</comment>
<feature type="binding site" evidence="14">
    <location>
        <begin position="18"/>
        <end position="20"/>
    </location>
    <ligand>
        <name>FMN</name>
        <dbReference type="ChEBI" id="CHEBI:58210"/>
    </ligand>
</feature>
<evidence type="ECO:0000256" key="1">
    <source>
        <dbReference type="ARBA" id="ARBA00001917"/>
    </source>
</evidence>
<evidence type="ECO:0000259" key="15">
    <source>
        <dbReference type="Pfam" id="PF01207"/>
    </source>
</evidence>
<dbReference type="InterPro" id="IPR004652">
    <property type="entry name" value="DusB-like"/>
</dbReference>
<dbReference type="GO" id="GO:0000049">
    <property type="term" value="F:tRNA binding"/>
    <property type="evidence" value="ECO:0007669"/>
    <property type="project" value="UniProtKB-KW"/>
</dbReference>
<evidence type="ECO:0000256" key="2">
    <source>
        <dbReference type="ARBA" id="ARBA00002790"/>
    </source>
</evidence>
<evidence type="ECO:0000256" key="6">
    <source>
        <dbReference type="ARBA" id="ARBA00022694"/>
    </source>
</evidence>
<dbReference type="NCBIfam" id="TIGR00737">
    <property type="entry name" value="nifR3_yhdG"/>
    <property type="match status" value="1"/>
</dbReference>
<keyword evidence="4 12" id="KW-0285">Flavoprotein</keyword>
<evidence type="ECO:0000256" key="8">
    <source>
        <dbReference type="ARBA" id="ARBA00022884"/>
    </source>
</evidence>
<keyword evidence="9 12" id="KW-0560">Oxidoreductase</keyword>
<dbReference type="Gene3D" id="3.20.20.70">
    <property type="entry name" value="Aldolase class I"/>
    <property type="match status" value="1"/>
</dbReference>
<dbReference type="InterPro" id="IPR024036">
    <property type="entry name" value="tRNA-dHydroUridine_Synthase_C"/>
</dbReference>
<organism evidence="16 17">
    <name type="scientific">Micavibrio aeruginosavorus</name>
    <dbReference type="NCBI Taxonomy" id="349221"/>
    <lineage>
        <taxon>Bacteria</taxon>
        <taxon>Pseudomonadati</taxon>
        <taxon>Bdellovibrionota</taxon>
        <taxon>Bdellovibrionia</taxon>
        <taxon>Bdellovibrionales</taxon>
        <taxon>Pseudobdellovibrionaceae</taxon>
        <taxon>Micavibrio</taxon>
    </lineage>
</organism>
<dbReference type="PROSITE" id="PS01136">
    <property type="entry name" value="UPF0034"/>
    <property type="match status" value="1"/>
</dbReference>
<proteinExistence type="inferred from homology"/>
<accession>A0A2W5HUF2</accession>
<evidence type="ECO:0000313" key="17">
    <source>
        <dbReference type="Proteomes" id="UP000249739"/>
    </source>
</evidence>
<dbReference type="InterPro" id="IPR001269">
    <property type="entry name" value="DUS_fam"/>
</dbReference>
<evidence type="ECO:0000313" key="16">
    <source>
        <dbReference type="EMBL" id="PZP57259.1"/>
    </source>
</evidence>
<dbReference type="InterPro" id="IPR018517">
    <property type="entry name" value="tRNA_hU_synthase_CS"/>
</dbReference>
<comment type="caution">
    <text evidence="16">The sequence shown here is derived from an EMBL/GenBank/DDBJ whole genome shotgun (WGS) entry which is preliminary data.</text>
</comment>
<dbReference type="InterPro" id="IPR013785">
    <property type="entry name" value="Aldolase_TIM"/>
</dbReference>
<keyword evidence="14" id="KW-0547">Nucleotide-binding</keyword>
<keyword evidence="6 12" id="KW-0819">tRNA processing</keyword>
<dbReference type="InterPro" id="IPR035587">
    <property type="entry name" value="DUS-like_FMN-bd"/>
</dbReference>
<evidence type="ECO:0000256" key="11">
    <source>
        <dbReference type="ARBA" id="ARBA00048802"/>
    </source>
</evidence>
<dbReference type="EMBL" id="QFOT01000004">
    <property type="protein sequence ID" value="PZP57259.1"/>
    <property type="molecule type" value="Genomic_DNA"/>
</dbReference>
<dbReference type="PIRSF" id="PIRSF006621">
    <property type="entry name" value="Dus"/>
    <property type="match status" value="1"/>
</dbReference>
<evidence type="ECO:0000256" key="9">
    <source>
        <dbReference type="ARBA" id="ARBA00023002"/>
    </source>
</evidence>
<dbReference type="Proteomes" id="UP000249739">
    <property type="component" value="Unassembled WGS sequence"/>
</dbReference>
<protein>
    <recommendedName>
        <fullName evidence="12">tRNA-dihydrouridine synthase</fullName>
        <ecNumber evidence="12">1.3.1.-</ecNumber>
    </recommendedName>
</protein>
<evidence type="ECO:0000256" key="12">
    <source>
        <dbReference type="PIRNR" id="PIRNR006621"/>
    </source>
</evidence>
<dbReference type="Pfam" id="PF01207">
    <property type="entry name" value="Dus"/>
    <property type="match status" value="1"/>
</dbReference>
<evidence type="ECO:0000256" key="10">
    <source>
        <dbReference type="ARBA" id="ARBA00048205"/>
    </source>
</evidence>